<keyword evidence="3" id="KW-1185">Reference proteome</keyword>
<dbReference type="GO" id="GO:0016787">
    <property type="term" value="F:hydrolase activity"/>
    <property type="evidence" value="ECO:0007669"/>
    <property type="project" value="UniProtKB-KW"/>
</dbReference>
<reference evidence="3" key="1">
    <citation type="journal article" date="2019" name="Int. J. Syst. Evol. Microbiol.">
        <title>The Global Catalogue of Microorganisms (GCM) 10K type strain sequencing project: providing services to taxonomists for standard genome sequencing and annotation.</title>
        <authorList>
            <consortium name="The Broad Institute Genomics Platform"/>
            <consortium name="The Broad Institute Genome Sequencing Center for Infectious Disease"/>
            <person name="Wu L."/>
            <person name="Ma J."/>
        </authorList>
    </citation>
    <scope>NUCLEOTIDE SEQUENCE [LARGE SCALE GENOMIC DNA]</scope>
    <source>
        <strain evidence="3">CGMCC 4.1467</strain>
    </source>
</reference>
<comment type="caution">
    <text evidence="2">The sequence shown here is derived from an EMBL/GenBank/DDBJ whole genome shotgun (WGS) entry which is preliminary data.</text>
</comment>
<evidence type="ECO:0000259" key="1">
    <source>
        <dbReference type="Pfam" id="PF12146"/>
    </source>
</evidence>
<dbReference type="EMBL" id="JBHTBS010000002">
    <property type="protein sequence ID" value="MFC7336387.1"/>
    <property type="molecule type" value="Genomic_DNA"/>
</dbReference>
<proteinExistence type="predicted"/>
<accession>A0ABW2L254</accession>
<dbReference type="SUPFAM" id="SSF53474">
    <property type="entry name" value="alpha/beta-Hydrolases"/>
    <property type="match status" value="1"/>
</dbReference>
<dbReference type="PANTHER" id="PTHR12277">
    <property type="entry name" value="ALPHA/BETA HYDROLASE DOMAIN-CONTAINING PROTEIN"/>
    <property type="match status" value="1"/>
</dbReference>
<dbReference type="Proteomes" id="UP001596472">
    <property type="component" value="Unassembled WGS sequence"/>
</dbReference>
<protein>
    <submittedName>
        <fullName evidence="2">Alpha/beta hydrolase</fullName>
    </submittedName>
</protein>
<dbReference type="RefSeq" id="WP_379709515.1">
    <property type="nucleotide sequence ID" value="NZ_JBHTBS010000002.1"/>
</dbReference>
<dbReference type="InterPro" id="IPR029058">
    <property type="entry name" value="AB_hydrolase_fold"/>
</dbReference>
<dbReference type="Gene3D" id="3.40.50.1820">
    <property type="entry name" value="alpha/beta hydrolase"/>
    <property type="match status" value="1"/>
</dbReference>
<name>A0ABW2L254_9BACT</name>
<dbReference type="Pfam" id="PF12146">
    <property type="entry name" value="Hydrolase_4"/>
    <property type="match status" value="1"/>
</dbReference>
<feature type="domain" description="Serine aminopeptidase S33" evidence="1">
    <location>
        <begin position="73"/>
        <end position="176"/>
    </location>
</feature>
<organism evidence="2 3">
    <name type="scientific">Haloferula chungangensis</name>
    <dbReference type="NCBI Taxonomy" id="1048331"/>
    <lineage>
        <taxon>Bacteria</taxon>
        <taxon>Pseudomonadati</taxon>
        <taxon>Verrucomicrobiota</taxon>
        <taxon>Verrucomicrobiia</taxon>
        <taxon>Verrucomicrobiales</taxon>
        <taxon>Verrucomicrobiaceae</taxon>
        <taxon>Haloferula</taxon>
    </lineage>
</organism>
<keyword evidence="2" id="KW-0378">Hydrolase</keyword>
<dbReference type="PANTHER" id="PTHR12277:SF81">
    <property type="entry name" value="PROTEIN ABHD13"/>
    <property type="match status" value="1"/>
</dbReference>
<sequence>MEKRPRPFWIRLVRGCLIVYAAVCVYSCTMADRLIFMPQRPAYTREAPNLISLSTRKDEILPAFYFPARVGKPTILYSHGNAEDIGGSIELYQAWRRDGWGALAYDYPGYGHATGKPGEASSQRAIEATWHSLTDEHAIPPADIIIVGRSIGSGPSVWLADRHKAAALVLISPFTSSFAVRSPAQWIFPGNRFPNLKRIRQIDTPLLVIHGESDGIIPVSHGRTLHEASPAKTKRFVGLPEAGHNDLQTSEITGPIREFIAELRSDPH</sequence>
<gene>
    <name evidence="2" type="ORF">ACFQY0_04290</name>
</gene>
<evidence type="ECO:0000313" key="3">
    <source>
        <dbReference type="Proteomes" id="UP001596472"/>
    </source>
</evidence>
<evidence type="ECO:0000313" key="2">
    <source>
        <dbReference type="EMBL" id="MFC7336387.1"/>
    </source>
</evidence>
<dbReference type="InterPro" id="IPR022742">
    <property type="entry name" value="Hydrolase_4"/>
</dbReference>